<feature type="compositionally biased region" description="Polar residues" evidence="1">
    <location>
        <begin position="92"/>
        <end position="114"/>
    </location>
</feature>
<reference evidence="2" key="1">
    <citation type="submission" date="2020-01" db="EMBL/GenBank/DDBJ databases">
        <authorList>
            <consortium name="DOE Joint Genome Institute"/>
            <person name="Haridas S."/>
            <person name="Albert R."/>
            <person name="Binder M."/>
            <person name="Bloem J."/>
            <person name="Labutti K."/>
            <person name="Salamov A."/>
            <person name="Andreopoulos B."/>
            <person name="Baker S.E."/>
            <person name="Barry K."/>
            <person name="Bills G."/>
            <person name="Bluhm B.H."/>
            <person name="Cannon C."/>
            <person name="Castanera R."/>
            <person name="Culley D.E."/>
            <person name="Daum C."/>
            <person name="Ezra D."/>
            <person name="Gonzalez J.B."/>
            <person name="Henrissat B."/>
            <person name="Kuo A."/>
            <person name="Liang C."/>
            <person name="Lipzen A."/>
            <person name="Lutzoni F."/>
            <person name="Magnuson J."/>
            <person name="Mondo S."/>
            <person name="Nolan M."/>
            <person name="Ohm R."/>
            <person name="Pangilinan J."/>
            <person name="Park H.-J."/>
            <person name="Ramirez L."/>
            <person name="Alfaro M."/>
            <person name="Sun H."/>
            <person name="Tritt A."/>
            <person name="Yoshinaga Y."/>
            <person name="Zwiers L.-H."/>
            <person name="Turgeon B.G."/>
            <person name="Goodwin S.B."/>
            <person name="Spatafora J.W."/>
            <person name="Crous P.W."/>
            <person name="Grigoriev I.V."/>
        </authorList>
    </citation>
    <scope>NUCLEOTIDE SEQUENCE</scope>
    <source>
        <strain evidence="2">CBS 394.84</strain>
    </source>
</reference>
<feature type="compositionally biased region" description="Low complexity" evidence="1">
    <location>
        <begin position="1"/>
        <end position="14"/>
    </location>
</feature>
<evidence type="ECO:0000256" key="1">
    <source>
        <dbReference type="SAM" id="MobiDB-lite"/>
    </source>
</evidence>
<keyword evidence="3" id="KW-1185">Reference proteome</keyword>
<protein>
    <recommendedName>
        <fullName evidence="4">Myb-like domain-containing protein</fullName>
    </recommendedName>
</protein>
<dbReference type="OrthoDB" id="3691660at2759"/>
<organism evidence="2 3">
    <name type="scientific">Cucurbitaria berberidis CBS 394.84</name>
    <dbReference type="NCBI Taxonomy" id="1168544"/>
    <lineage>
        <taxon>Eukaryota</taxon>
        <taxon>Fungi</taxon>
        <taxon>Dikarya</taxon>
        <taxon>Ascomycota</taxon>
        <taxon>Pezizomycotina</taxon>
        <taxon>Dothideomycetes</taxon>
        <taxon>Pleosporomycetidae</taxon>
        <taxon>Pleosporales</taxon>
        <taxon>Pleosporineae</taxon>
        <taxon>Cucurbitariaceae</taxon>
        <taxon>Cucurbitaria</taxon>
    </lineage>
</organism>
<sequence length="214" mass="23575">MIDSTNPSSSSSDGESNDSSHRRFQHLNASLFPDNRDEDYASAYMNQGANNALNRQSPPSNPGPWSDPSESWRYDHDQVWTGEAWVYAPRPHQSSSTASNTQDPAGPQGNLTGPPNQPAVAAYSNAALPPANAPTPAQASSTSSTAPQTRQWTSAEILHLYKWKTIKKKGNALILKQFPGETEESLTAAWKQYKAEGERLMEQEREEGEEDEEK</sequence>
<evidence type="ECO:0000313" key="3">
    <source>
        <dbReference type="Proteomes" id="UP000800039"/>
    </source>
</evidence>
<dbReference type="RefSeq" id="XP_040785533.1">
    <property type="nucleotide sequence ID" value="XM_040937922.1"/>
</dbReference>
<comment type="caution">
    <text evidence="2">The sequence shown here is derived from an EMBL/GenBank/DDBJ whole genome shotgun (WGS) entry which is preliminary data.</text>
</comment>
<feature type="compositionally biased region" description="Polar residues" evidence="1">
    <location>
        <begin position="44"/>
        <end position="58"/>
    </location>
</feature>
<name>A0A9P4GCB0_9PLEO</name>
<proteinExistence type="predicted"/>
<dbReference type="Proteomes" id="UP000800039">
    <property type="component" value="Unassembled WGS sequence"/>
</dbReference>
<feature type="compositionally biased region" description="Low complexity" evidence="1">
    <location>
        <begin position="118"/>
        <end position="149"/>
    </location>
</feature>
<evidence type="ECO:0000313" key="2">
    <source>
        <dbReference type="EMBL" id="KAF1842970.1"/>
    </source>
</evidence>
<evidence type="ECO:0008006" key="4">
    <source>
        <dbReference type="Google" id="ProtNLM"/>
    </source>
</evidence>
<feature type="region of interest" description="Disordered" evidence="1">
    <location>
        <begin position="90"/>
        <end position="150"/>
    </location>
</feature>
<dbReference type="EMBL" id="ML976617">
    <property type="protein sequence ID" value="KAF1842970.1"/>
    <property type="molecule type" value="Genomic_DNA"/>
</dbReference>
<feature type="region of interest" description="Disordered" evidence="1">
    <location>
        <begin position="1"/>
        <end position="74"/>
    </location>
</feature>
<dbReference type="AlphaFoldDB" id="A0A9P4GCB0"/>
<gene>
    <name evidence="2" type="ORF">K460DRAFT_418116</name>
</gene>
<accession>A0A9P4GCB0</accession>
<dbReference type="GeneID" id="63855172"/>